<dbReference type="Gene3D" id="2.60.200.40">
    <property type="match status" value="1"/>
</dbReference>
<dbReference type="Pfam" id="PF19279">
    <property type="entry name" value="YegS_C"/>
    <property type="match status" value="1"/>
</dbReference>
<dbReference type="InterPro" id="IPR005218">
    <property type="entry name" value="Diacylglycerol/lipid_kinase"/>
</dbReference>
<gene>
    <name evidence="10" type="ORF">LOOC260_113510</name>
</gene>
<dbReference type="SUPFAM" id="SSF111331">
    <property type="entry name" value="NAD kinase/diacylglycerol kinase-like"/>
    <property type="match status" value="1"/>
</dbReference>
<keyword evidence="4" id="KW-0547">Nucleotide-binding</keyword>
<dbReference type="Pfam" id="PF00781">
    <property type="entry name" value="DAGK_cat"/>
    <property type="match status" value="1"/>
</dbReference>
<dbReference type="GO" id="GO:0008654">
    <property type="term" value="P:phospholipid biosynthetic process"/>
    <property type="evidence" value="ECO:0007669"/>
    <property type="project" value="UniProtKB-KW"/>
</dbReference>
<name>A0A0A1GUD1_9LACO</name>
<keyword evidence="6" id="KW-0067">ATP-binding</keyword>
<dbReference type="Gene3D" id="3.40.50.10330">
    <property type="entry name" value="Probable inorganic polyphosphate/atp-NAD kinase, domain 1"/>
    <property type="match status" value="1"/>
</dbReference>
<protein>
    <submittedName>
        <fullName evidence="10">Diacylglycerol kinase family protein</fullName>
    </submittedName>
</protein>
<evidence type="ECO:0000256" key="4">
    <source>
        <dbReference type="ARBA" id="ARBA00022741"/>
    </source>
</evidence>
<dbReference type="AlphaFoldDB" id="A0A0A1GUD1"/>
<evidence type="ECO:0000313" key="11">
    <source>
        <dbReference type="Proteomes" id="UP000031620"/>
    </source>
</evidence>
<accession>A0A0A1GUD1</accession>
<dbReference type="InterPro" id="IPR016064">
    <property type="entry name" value="NAD/diacylglycerol_kinase_sf"/>
</dbReference>
<evidence type="ECO:0000256" key="1">
    <source>
        <dbReference type="ARBA" id="ARBA00001946"/>
    </source>
</evidence>
<keyword evidence="7" id="KW-0444">Lipid biosynthesis</keyword>
<proteinExistence type="inferred from homology"/>
<evidence type="ECO:0000256" key="2">
    <source>
        <dbReference type="ARBA" id="ARBA00005983"/>
    </source>
</evidence>
<organism evidence="10 11">
    <name type="scientific">Paucilactobacillus hokkaidonensis JCM 18461</name>
    <dbReference type="NCBI Taxonomy" id="1291742"/>
    <lineage>
        <taxon>Bacteria</taxon>
        <taxon>Bacillati</taxon>
        <taxon>Bacillota</taxon>
        <taxon>Bacilli</taxon>
        <taxon>Lactobacillales</taxon>
        <taxon>Lactobacillaceae</taxon>
        <taxon>Paucilactobacillus</taxon>
    </lineage>
</organism>
<evidence type="ECO:0000256" key="6">
    <source>
        <dbReference type="ARBA" id="ARBA00022840"/>
    </source>
</evidence>
<dbReference type="SMART" id="SM00046">
    <property type="entry name" value="DAGKc"/>
    <property type="match status" value="1"/>
</dbReference>
<dbReference type="InterPro" id="IPR001206">
    <property type="entry name" value="Diacylglycerol_kinase_cat_dom"/>
</dbReference>
<dbReference type="Proteomes" id="UP000031620">
    <property type="component" value="Chromosome"/>
</dbReference>
<keyword evidence="7" id="KW-0443">Lipid metabolism</keyword>
<comment type="similarity">
    <text evidence="2">Belongs to the diacylglycerol/lipid kinase family.</text>
</comment>
<evidence type="ECO:0000259" key="9">
    <source>
        <dbReference type="PROSITE" id="PS50146"/>
    </source>
</evidence>
<dbReference type="PANTHER" id="PTHR12358:SF54">
    <property type="entry name" value="SPHINGOSINE KINASE RELATED PROTEIN"/>
    <property type="match status" value="1"/>
</dbReference>
<keyword evidence="7" id="KW-0594">Phospholipid biosynthesis</keyword>
<dbReference type="PROSITE" id="PS50146">
    <property type="entry name" value="DAGK"/>
    <property type="match status" value="1"/>
</dbReference>
<feature type="domain" description="DAGKc" evidence="9">
    <location>
        <begin position="1"/>
        <end position="136"/>
    </location>
</feature>
<evidence type="ECO:0000256" key="5">
    <source>
        <dbReference type="ARBA" id="ARBA00022777"/>
    </source>
</evidence>
<sequence>MNFLIILNEHAGSGNARATWKIIEPILQNKNINYDFKISQYAGHTTYLTQQYIKNVQNTDHSVILVIGGDGTLHEALNGAMSMSQSNPIPLAYIPAGSGNDFARGLGMSAKPLEALNQVLNCQQPTIINVGSYEETMKNETGYFINNIGIGFDAAVVSRTNASTSKRKLNKYHLGSLAYLSSVIAVLYNQEPFPLMVQVDKKRTLFQKAFLVTTSKHPYFGGGVSILPDASVNKAELELIVIERTNWLIILWVAILIVLGKHLNSRFVHIFRGPHLHLTTTSIEHGQIDGEIMGNRFFDLHMGVKQYPFWIDASI</sequence>
<dbReference type="InterPro" id="IPR050187">
    <property type="entry name" value="Lipid_Phosphate_FormReg"/>
</dbReference>
<reference evidence="10 11" key="1">
    <citation type="submission" date="2014-11" db="EMBL/GenBank/DDBJ databases">
        <title>Complete genome sequence and analysis of Lactobacillus hokkaidonensis LOOC260T.</title>
        <authorList>
            <person name="Tanizawa Y."/>
            <person name="Tohno M."/>
            <person name="Kaminuma E."/>
            <person name="Nakamura Y."/>
            <person name="Arita M."/>
        </authorList>
    </citation>
    <scope>NUCLEOTIDE SEQUENCE [LARGE SCALE GENOMIC DNA]</scope>
    <source>
        <strain evidence="10 11">LOOC260</strain>
    </source>
</reference>
<dbReference type="EMBL" id="AP014680">
    <property type="protein sequence ID" value="BAP85887.1"/>
    <property type="molecule type" value="Genomic_DNA"/>
</dbReference>
<evidence type="ECO:0000256" key="7">
    <source>
        <dbReference type="ARBA" id="ARBA00023209"/>
    </source>
</evidence>
<keyword evidence="3" id="KW-0808">Transferase</keyword>
<dbReference type="RefSeq" id="WP_041093842.1">
    <property type="nucleotide sequence ID" value="NZ_AP014680.1"/>
</dbReference>
<dbReference type="HOGENOM" id="CLU_045532_0_2_9"/>
<evidence type="ECO:0000313" key="10">
    <source>
        <dbReference type="EMBL" id="BAP85887.1"/>
    </source>
</evidence>
<dbReference type="NCBIfam" id="TIGR00147">
    <property type="entry name" value="YegS/Rv2252/BmrU family lipid kinase"/>
    <property type="match status" value="1"/>
</dbReference>
<dbReference type="InterPro" id="IPR045540">
    <property type="entry name" value="YegS/DAGK_C"/>
</dbReference>
<dbReference type="GO" id="GO:0005524">
    <property type="term" value="F:ATP binding"/>
    <property type="evidence" value="ECO:0007669"/>
    <property type="project" value="UniProtKB-KW"/>
</dbReference>
<keyword evidence="5 10" id="KW-0418">Kinase</keyword>
<evidence type="ECO:0000256" key="8">
    <source>
        <dbReference type="ARBA" id="ARBA00023264"/>
    </source>
</evidence>
<keyword evidence="8" id="KW-1208">Phospholipid metabolism</keyword>
<dbReference type="STRING" id="1291742.LOOC260_113510"/>
<evidence type="ECO:0000256" key="3">
    <source>
        <dbReference type="ARBA" id="ARBA00022679"/>
    </source>
</evidence>
<dbReference type="PANTHER" id="PTHR12358">
    <property type="entry name" value="SPHINGOSINE KINASE"/>
    <property type="match status" value="1"/>
</dbReference>
<dbReference type="KEGG" id="lho:LOOC260_113510"/>
<comment type="cofactor">
    <cofactor evidence="1">
        <name>Mg(2+)</name>
        <dbReference type="ChEBI" id="CHEBI:18420"/>
    </cofactor>
</comment>
<dbReference type="InterPro" id="IPR017438">
    <property type="entry name" value="ATP-NAD_kinase_N"/>
</dbReference>
<dbReference type="GO" id="GO:0016301">
    <property type="term" value="F:kinase activity"/>
    <property type="evidence" value="ECO:0007669"/>
    <property type="project" value="UniProtKB-KW"/>
</dbReference>